<feature type="compositionally biased region" description="Low complexity" evidence="1">
    <location>
        <begin position="331"/>
        <end position="341"/>
    </location>
</feature>
<feature type="compositionally biased region" description="Polar residues" evidence="1">
    <location>
        <begin position="297"/>
        <end position="311"/>
    </location>
</feature>
<dbReference type="Proteomes" id="UP000283895">
    <property type="component" value="Unassembled WGS sequence"/>
</dbReference>
<comment type="caution">
    <text evidence="2">The sequence shown here is derived from an EMBL/GenBank/DDBJ whole genome shotgun (WGS) entry which is preliminary data.</text>
</comment>
<dbReference type="AlphaFoldDB" id="A0A423VE09"/>
<protein>
    <submittedName>
        <fullName evidence="2">Uncharacterized protein</fullName>
    </submittedName>
</protein>
<evidence type="ECO:0000256" key="1">
    <source>
        <dbReference type="SAM" id="MobiDB-lite"/>
    </source>
</evidence>
<evidence type="ECO:0000313" key="3">
    <source>
        <dbReference type="Proteomes" id="UP000283895"/>
    </source>
</evidence>
<feature type="compositionally biased region" description="Polar residues" evidence="1">
    <location>
        <begin position="25"/>
        <end position="37"/>
    </location>
</feature>
<dbReference type="EMBL" id="LKEA01000072">
    <property type="protein sequence ID" value="ROV89197.1"/>
    <property type="molecule type" value="Genomic_DNA"/>
</dbReference>
<name>A0A423VE09_9PEZI</name>
<proteinExistence type="predicted"/>
<feature type="compositionally biased region" description="Basic and acidic residues" evidence="1">
    <location>
        <begin position="1"/>
        <end position="10"/>
    </location>
</feature>
<feature type="region of interest" description="Disordered" evidence="1">
    <location>
        <begin position="105"/>
        <end position="429"/>
    </location>
</feature>
<feature type="compositionally biased region" description="Low complexity" evidence="1">
    <location>
        <begin position="249"/>
        <end position="260"/>
    </location>
</feature>
<feature type="compositionally biased region" description="Polar residues" evidence="1">
    <location>
        <begin position="45"/>
        <end position="59"/>
    </location>
</feature>
<organism evidence="2 3">
    <name type="scientific">Cytospora schulzeri</name>
    <dbReference type="NCBI Taxonomy" id="448051"/>
    <lineage>
        <taxon>Eukaryota</taxon>
        <taxon>Fungi</taxon>
        <taxon>Dikarya</taxon>
        <taxon>Ascomycota</taxon>
        <taxon>Pezizomycotina</taxon>
        <taxon>Sordariomycetes</taxon>
        <taxon>Sordariomycetidae</taxon>
        <taxon>Diaporthales</taxon>
        <taxon>Cytosporaceae</taxon>
        <taxon>Cytospora</taxon>
    </lineage>
</organism>
<feature type="compositionally biased region" description="Low complexity" evidence="1">
    <location>
        <begin position="105"/>
        <end position="120"/>
    </location>
</feature>
<sequence length="429" mass="47722">MSEVKDLETRRRYRRYLQREENPASEETVQRKSSPSLDSGEPRRTLSSSQNREASSSPNPGGIDPLPSSPLERIVDQLTEDGEPTPIALRRGLDLALAEPEPRISLDFLDSPSPLDFPSPAGRYLSARPRRPRLFQTSSDSDRPNDGINAPASPFEQRLSPRTTREPEGQGPRDSDTTTNTHRHPTVSMPSLPPPFSQKTRRVSAERTWTRTLAIRSRDSLGSEASPSNSAHQRRQSACRDSIELQNDGQPGPSNPSSPQKVVKTTTRLLQLCPKIGYRPPSNSHEGSLAKDGLSPDRTTISTPDRPSTLTRDLATTPRHRIRIYDDVISPTLQPQTPEQLPEARHQSRLPGSYTAPVARFRSSQTPSHTPVTARRLHRRRQPSPVGMRTPGFEGLYGGQENEDDVALYEDASEAREQESPSPSPRRTD</sequence>
<gene>
    <name evidence="2" type="ORF">VMCG_09917</name>
</gene>
<keyword evidence="3" id="KW-1185">Reference proteome</keyword>
<evidence type="ECO:0000313" key="2">
    <source>
        <dbReference type="EMBL" id="ROV89197.1"/>
    </source>
</evidence>
<feature type="compositionally biased region" description="Acidic residues" evidence="1">
    <location>
        <begin position="401"/>
        <end position="412"/>
    </location>
</feature>
<accession>A0A423VE09</accession>
<feature type="compositionally biased region" description="Polar residues" evidence="1">
    <location>
        <begin position="362"/>
        <end position="371"/>
    </location>
</feature>
<feature type="compositionally biased region" description="Basic and acidic residues" evidence="1">
    <location>
        <begin position="163"/>
        <end position="176"/>
    </location>
</feature>
<reference evidence="2 3" key="1">
    <citation type="submission" date="2015-09" db="EMBL/GenBank/DDBJ databases">
        <title>Host preference determinants of Valsa canker pathogens revealed by comparative genomics.</title>
        <authorList>
            <person name="Yin Z."/>
            <person name="Huang L."/>
        </authorList>
    </citation>
    <scope>NUCLEOTIDE SEQUENCE [LARGE SCALE GENOMIC DNA]</scope>
    <source>
        <strain evidence="2 3">03-1</strain>
    </source>
</reference>
<dbReference type="OrthoDB" id="3437607at2759"/>
<feature type="region of interest" description="Disordered" evidence="1">
    <location>
        <begin position="1"/>
        <end position="87"/>
    </location>
</feature>